<dbReference type="RefSeq" id="XP_020055268.1">
    <property type="nucleotide sequence ID" value="XM_020202694.1"/>
</dbReference>
<keyword evidence="1" id="KW-1133">Transmembrane helix</keyword>
<feature type="transmembrane region" description="Helical" evidence="1">
    <location>
        <begin position="63"/>
        <end position="84"/>
    </location>
</feature>
<dbReference type="Proteomes" id="UP000184546">
    <property type="component" value="Unassembled WGS sequence"/>
</dbReference>
<evidence type="ECO:0000256" key="1">
    <source>
        <dbReference type="SAM" id="Phobius"/>
    </source>
</evidence>
<keyword evidence="1" id="KW-0472">Membrane</keyword>
<dbReference type="AlphaFoldDB" id="A0A1L9WS73"/>
<dbReference type="STRING" id="690307.A0A1L9WS73"/>
<keyword evidence="1" id="KW-0812">Transmembrane</keyword>
<dbReference type="VEuPathDB" id="FungiDB:ASPACDRAFT_53104"/>
<feature type="transmembrane region" description="Helical" evidence="1">
    <location>
        <begin position="90"/>
        <end position="112"/>
    </location>
</feature>
<reference evidence="3" key="1">
    <citation type="journal article" date="2017" name="Genome Biol.">
        <title>Comparative genomics reveals high biological diversity and specific adaptations in the industrially and medically important fungal genus Aspergillus.</title>
        <authorList>
            <person name="de Vries R.P."/>
            <person name="Riley R."/>
            <person name="Wiebenga A."/>
            <person name="Aguilar-Osorio G."/>
            <person name="Amillis S."/>
            <person name="Uchima C.A."/>
            <person name="Anderluh G."/>
            <person name="Asadollahi M."/>
            <person name="Askin M."/>
            <person name="Barry K."/>
            <person name="Battaglia E."/>
            <person name="Bayram O."/>
            <person name="Benocci T."/>
            <person name="Braus-Stromeyer S.A."/>
            <person name="Caldana C."/>
            <person name="Canovas D."/>
            <person name="Cerqueira G.C."/>
            <person name="Chen F."/>
            <person name="Chen W."/>
            <person name="Choi C."/>
            <person name="Clum A."/>
            <person name="Dos Santos R.A."/>
            <person name="Damasio A.R."/>
            <person name="Diallinas G."/>
            <person name="Emri T."/>
            <person name="Fekete E."/>
            <person name="Flipphi M."/>
            <person name="Freyberg S."/>
            <person name="Gallo A."/>
            <person name="Gournas C."/>
            <person name="Habgood R."/>
            <person name="Hainaut M."/>
            <person name="Harispe M.L."/>
            <person name="Henrissat B."/>
            <person name="Hilden K.S."/>
            <person name="Hope R."/>
            <person name="Hossain A."/>
            <person name="Karabika E."/>
            <person name="Karaffa L."/>
            <person name="Karanyi Z."/>
            <person name="Krasevec N."/>
            <person name="Kuo A."/>
            <person name="Kusch H."/>
            <person name="LaButti K."/>
            <person name="Lagendijk E.L."/>
            <person name="Lapidus A."/>
            <person name="Levasseur A."/>
            <person name="Lindquist E."/>
            <person name="Lipzen A."/>
            <person name="Logrieco A.F."/>
            <person name="MacCabe A."/>
            <person name="Maekelae M.R."/>
            <person name="Malavazi I."/>
            <person name="Melin P."/>
            <person name="Meyer V."/>
            <person name="Mielnichuk N."/>
            <person name="Miskei M."/>
            <person name="Molnar A.P."/>
            <person name="Mule G."/>
            <person name="Ngan C.Y."/>
            <person name="Orejas M."/>
            <person name="Orosz E."/>
            <person name="Ouedraogo J.P."/>
            <person name="Overkamp K.M."/>
            <person name="Park H.-S."/>
            <person name="Perrone G."/>
            <person name="Piumi F."/>
            <person name="Punt P.J."/>
            <person name="Ram A.F."/>
            <person name="Ramon A."/>
            <person name="Rauscher S."/>
            <person name="Record E."/>
            <person name="Riano-Pachon D.M."/>
            <person name="Robert V."/>
            <person name="Roehrig J."/>
            <person name="Ruller R."/>
            <person name="Salamov A."/>
            <person name="Salih N.S."/>
            <person name="Samson R.A."/>
            <person name="Sandor E."/>
            <person name="Sanguinetti M."/>
            <person name="Schuetze T."/>
            <person name="Sepcic K."/>
            <person name="Shelest E."/>
            <person name="Sherlock G."/>
            <person name="Sophianopoulou V."/>
            <person name="Squina F.M."/>
            <person name="Sun H."/>
            <person name="Susca A."/>
            <person name="Todd R.B."/>
            <person name="Tsang A."/>
            <person name="Unkles S.E."/>
            <person name="van de Wiele N."/>
            <person name="van Rossen-Uffink D."/>
            <person name="Oliveira J.V."/>
            <person name="Vesth T.C."/>
            <person name="Visser J."/>
            <person name="Yu J.-H."/>
            <person name="Zhou M."/>
            <person name="Andersen M.R."/>
            <person name="Archer D.B."/>
            <person name="Baker S.E."/>
            <person name="Benoit I."/>
            <person name="Brakhage A.A."/>
            <person name="Braus G.H."/>
            <person name="Fischer R."/>
            <person name="Frisvad J.C."/>
            <person name="Goldman G.H."/>
            <person name="Houbraken J."/>
            <person name="Oakley B."/>
            <person name="Pocsi I."/>
            <person name="Scazzocchio C."/>
            <person name="Seiboth B."/>
            <person name="vanKuyk P.A."/>
            <person name="Wortman J."/>
            <person name="Dyer P.S."/>
            <person name="Grigoriev I.V."/>
        </authorList>
    </citation>
    <scope>NUCLEOTIDE SEQUENCE [LARGE SCALE GENOMIC DNA]</scope>
    <source>
        <strain evidence="3">ATCC 16872 / CBS 172.66 / WB 5094</strain>
    </source>
</reference>
<dbReference type="GeneID" id="30976508"/>
<accession>A0A1L9WS73</accession>
<sequence length="205" mass="23660">MWASSSSYHSRFAGHTSALDYPAQILSQLVPRPNKYFSSGRYLFDLRRADDVFYCHIPKLLNYLLTATSITILNEILLMLTVVFADGPDLAWFVVNAPGLATGRLILIKFICNEHIRHVLEKNFGKTAESGIEGLPHLDMDLFSIEFLKSIRLSNKFLYPDYGFQDLWVRIIEYNILKYLELKAQERETKFKLNHLLSLIKSARV</sequence>
<dbReference type="OrthoDB" id="5396831at2759"/>
<evidence type="ECO:0000313" key="2">
    <source>
        <dbReference type="EMBL" id="OJJ98928.1"/>
    </source>
</evidence>
<protein>
    <submittedName>
        <fullName evidence="2">Uncharacterized protein</fullName>
    </submittedName>
</protein>
<organism evidence="2 3">
    <name type="scientific">Aspergillus aculeatus (strain ATCC 16872 / CBS 172.66 / WB 5094)</name>
    <dbReference type="NCBI Taxonomy" id="690307"/>
    <lineage>
        <taxon>Eukaryota</taxon>
        <taxon>Fungi</taxon>
        <taxon>Dikarya</taxon>
        <taxon>Ascomycota</taxon>
        <taxon>Pezizomycotina</taxon>
        <taxon>Eurotiomycetes</taxon>
        <taxon>Eurotiomycetidae</taxon>
        <taxon>Eurotiales</taxon>
        <taxon>Aspergillaceae</taxon>
        <taxon>Aspergillus</taxon>
        <taxon>Aspergillus subgen. Circumdati</taxon>
    </lineage>
</organism>
<dbReference type="EMBL" id="KV878979">
    <property type="protein sequence ID" value="OJJ98928.1"/>
    <property type="molecule type" value="Genomic_DNA"/>
</dbReference>
<keyword evidence="3" id="KW-1185">Reference proteome</keyword>
<gene>
    <name evidence="2" type="ORF">ASPACDRAFT_53104</name>
</gene>
<name>A0A1L9WS73_ASPA1</name>
<proteinExistence type="predicted"/>
<evidence type="ECO:0000313" key="3">
    <source>
        <dbReference type="Proteomes" id="UP000184546"/>
    </source>
</evidence>